<gene>
    <name evidence="6" type="ORF">STRIC_1628</name>
</gene>
<reference evidence="6 7" key="1">
    <citation type="journal article" date="2014" name="Int. J. Syst. Evol. Microbiol.">
        <title>Phylogenomics and the dynamic genome evolution of the genus Streptococcus.</title>
        <authorList>
            <consortium name="The Broad Institute Genome Sequencing Platform"/>
            <person name="Richards V.P."/>
            <person name="Palmer S.R."/>
            <person name="Pavinski Bitar P.D."/>
            <person name="Qin X."/>
            <person name="Weinstock G.M."/>
            <person name="Highlander S.K."/>
            <person name="Town C.D."/>
            <person name="Burne R.A."/>
            <person name="Stanhope M.J."/>
        </authorList>
    </citation>
    <scope>NUCLEOTIDE SEQUENCE [LARGE SCALE GENOMIC DNA]</scope>
    <source>
        <strain evidence="6 7">707-05</strain>
    </source>
</reference>
<evidence type="ECO:0000313" key="6">
    <source>
        <dbReference type="EMBL" id="EHI69244.1"/>
    </source>
</evidence>
<keyword evidence="6" id="KW-0808">Transferase</keyword>
<evidence type="ECO:0000256" key="2">
    <source>
        <dbReference type="ARBA" id="ARBA00022692"/>
    </source>
</evidence>
<proteinExistence type="predicted"/>
<keyword evidence="2 5" id="KW-0812">Transmembrane</keyword>
<protein>
    <submittedName>
        <fullName evidence="6">Isoprenylcysteine carboxyl methyltransferase family protein</fullName>
    </submittedName>
</protein>
<dbReference type="Gene3D" id="1.20.120.1630">
    <property type="match status" value="1"/>
</dbReference>
<dbReference type="GO" id="GO:0016020">
    <property type="term" value="C:membrane"/>
    <property type="evidence" value="ECO:0007669"/>
    <property type="project" value="UniProtKB-SubCell"/>
</dbReference>
<dbReference type="AlphaFoldDB" id="G5K4A8"/>
<evidence type="ECO:0000256" key="5">
    <source>
        <dbReference type="SAM" id="Phobius"/>
    </source>
</evidence>
<feature type="transmembrane region" description="Helical" evidence="5">
    <location>
        <begin position="5"/>
        <end position="23"/>
    </location>
</feature>
<keyword evidence="3 5" id="KW-1133">Transmembrane helix</keyword>
<name>G5K4A8_9STRE</name>
<organism evidence="6 7">
    <name type="scientific">Streptococcus ictaluri 707-05</name>
    <dbReference type="NCBI Taxonomy" id="764299"/>
    <lineage>
        <taxon>Bacteria</taxon>
        <taxon>Bacillati</taxon>
        <taxon>Bacillota</taxon>
        <taxon>Bacilli</taxon>
        <taxon>Lactobacillales</taxon>
        <taxon>Streptococcaceae</taxon>
        <taxon>Streptococcus</taxon>
    </lineage>
</organism>
<dbReference type="InterPro" id="IPR007269">
    <property type="entry name" value="ICMT_MeTrfase"/>
</dbReference>
<dbReference type="STRING" id="764299.STRIC_1628"/>
<comment type="subcellular location">
    <subcellularLocation>
        <location evidence="1">Membrane</location>
        <topology evidence="1">Multi-pass membrane protein</topology>
    </subcellularLocation>
</comment>
<dbReference type="PANTHER" id="PTHR43847">
    <property type="entry name" value="BLL3993 PROTEIN"/>
    <property type="match status" value="1"/>
</dbReference>
<accession>G5K4A8</accession>
<evidence type="ECO:0000256" key="4">
    <source>
        <dbReference type="ARBA" id="ARBA00023136"/>
    </source>
</evidence>
<dbReference type="GO" id="GO:0004671">
    <property type="term" value="F:protein C-terminal S-isoprenylcysteine carboxyl O-methyltransferase activity"/>
    <property type="evidence" value="ECO:0007669"/>
    <property type="project" value="InterPro"/>
</dbReference>
<evidence type="ECO:0000313" key="7">
    <source>
        <dbReference type="Proteomes" id="UP000003330"/>
    </source>
</evidence>
<feature type="transmembrane region" description="Helical" evidence="5">
    <location>
        <begin position="49"/>
        <end position="67"/>
    </location>
</feature>
<feature type="transmembrane region" description="Helical" evidence="5">
    <location>
        <begin position="135"/>
        <end position="161"/>
    </location>
</feature>
<dbReference type="InterPro" id="IPR052527">
    <property type="entry name" value="Metal_cation-efflux_comp"/>
</dbReference>
<dbReference type="PANTHER" id="PTHR43847:SF1">
    <property type="entry name" value="BLL3993 PROTEIN"/>
    <property type="match status" value="1"/>
</dbReference>
<evidence type="ECO:0000256" key="3">
    <source>
        <dbReference type="ARBA" id="ARBA00022989"/>
    </source>
</evidence>
<sequence>MRGKVLVSILIIMIAMFAIRLVFLKKSMANEKAILAKGGQEFGVQNTQFLTLLHIMIYVFALAEAYLKQITFDWLSFLGLLLMIVSVIVLFEVTRILGDLWTVKLMLAKEHPYVDHWLFRRFKHPNYYLNIAPELLGIVLLCHAQITAMLLFPCYLLVIYLRIREENKLLAEVIIPNHKQASSKHGES</sequence>
<feature type="transmembrane region" description="Helical" evidence="5">
    <location>
        <begin position="74"/>
        <end position="97"/>
    </location>
</feature>
<keyword evidence="7" id="KW-1185">Reference proteome</keyword>
<comment type="caution">
    <text evidence="6">The sequence shown here is derived from an EMBL/GenBank/DDBJ whole genome shotgun (WGS) entry which is preliminary data.</text>
</comment>
<keyword evidence="4 5" id="KW-0472">Membrane</keyword>
<keyword evidence="6" id="KW-0489">Methyltransferase</keyword>
<evidence type="ECO:0000256" key="1">
    <source>
        <dbReference type="ARBA" id="ARBA00004141"/>
    </source>
</evidence>
<dbReference type="EMBL" id="AEUX02000007">
    <property type="protein sequence ID" value="EHI69244.1"/>
    <property type="molecule type" value="Genomic_DNA"/>
</dbReference>
<dbReference type="Pfam" id="PF04140">
    <property type="entry name" value="ICMT"/>
    <property type="match status" value="1"/>
</dbReference>
<dbReference type="GO" id="GO:0032259">
    <property type="term" value="P:methylation"/>
    <property type="evidence" value="ECO:0007669"/>
    <property type="project" value="UniProtKB-KW"/>
</dbReference>
<dbReference type="Proteomes" id="UP000003330">
    <property type="component" value="Unassembled WGS sequence"/>
</dbReference>
<dbReference type="eggNOG" id="COG1755">
    <property type="taxonomic scope" value="Bacteria"/>
</dbReference>